<dbReference type="InterPro" id="IPR041492">
    <property type="entry name" value="HAD_2"/>
</dbReference>
<dbReference type="SUPFAM" id="SSF56784">
    <property type="entry name" value="HAD-like"/>
    <property type="match status" value="1"/>
</dbReference>
<organism evidence="5 6">
    <name type="scientific">Dietzia timorensis</name>
    <dbReference type="NCBI Taxonomy" id="499555"/>
    <lineage>
        <taxon>Bacteria</taxon>
        <taxon>Bacillati</taxon>
        <taxon>Actinomycetota</taxon>
        <taxon>Actinomycetes</taxon>
        <taxon>Mycobacteriales</taxon>
        <taxon>Dietziaceae</taxon>
        <taxon>Dietzia</taxon>
    </lineage>
</organism>
<dbReference type="GO" id="GO:0044281">
    <property type="term" value="P:small molecule metabolic process"/>
    <property type="evidence" value="ECO:0007669"/>
    <property type="project" value="UniProtKB-ARBA"/>
</dbReference>
<dbReference type="SFLD" id="SFLDG01129">
    <property type="entry name" value="C1.5:_HAD__Beta-PGM__Phosphata"/>
    <property type="match status" value="1"/>
</dbReference>
<dbReference type="InterPro" id="IPR023214">
    <property type="entry name" value="HAD_sf"/>
</dbReference>
<dbReference type="GO" id="GO:0046872">
    <property type="term" value="F:metal ion binding"/>
    <property type="evidence" value="ECO:0007669"/>
    <property type="project" value="UniProtKB-KW"/>
</dbReference>
<evidence type="ECO:0000313" key="6">
    <source>
        <dbReference type="Proteomes" id="UP000186104"/>
    </source>
</evidence>
<dbReference type="Gene3D" id="3.40.50.1000">
    <property type="entry name" value="HAD superfamily/HAD-like"/>
    <property type="match status" value="1"/>
</dbReference>
<name>A0A173LQK5_9ACTN</name>
<keyword evidence="2" id="KW-0479">Metal-binding</keyword>
<dbReference type="Proteomes" id="UP000186104">
    <property type="component" value="Chromosome"/>
</dbReference>
<dbReference type="STRING" id="499555.BJL86_2907"/>
<dbReference type="InterPro" id="IPR036412">
    <property type="entry name" value="HAD-like_sf"/>
</dbReference>
<dbReference type="Gene3D" id="1.10.150.240">
    <property type="entry name" value="Putative phosphatase, domain 2"/>
    <property type="match status" value="1"/>
</dbReference>
<reference evidence="5 6" key="1">
    <citation type="submission" date="2016-06" db="EMBL/GenBank/DDBJ databases">
        <title>Complete genome sequence of a saline-alkali tolerant type strain Dietzia timorensis ID05-A0528T.</title>
        <authorList>
            <person name="Wu X."/>
        </authorList>
    </citation>
    <scope>NUCLEOTIDE SEQUENCE [LARGE SCALE GENOMIC DNA]</scope>
    <source>
        <strain evidence="5 6">ID05-A0528</strain>
    </source>
</reference>
<gene>
    <name evidence="5" type="ORF">BJL86_2907</name>
</gene>
<keyword evidence="3 5" id="KW-0378">Hydrolase</keyword>
<evidence type="ECO:0000256" key="3">
    <source>
        <dbReference type="ARBA" id="ARBA00022801"/>
    </source>
</evidence>
<sequence length="222" mass="23882">MLARTYTAPAPLAIFDLDGTLVDQAAAAKTCAERFAAECQLSASDADVITDALTSRRPKGEVFAELVTRLELSDDPSDLWATYREQMPTLVHCDESTKDALERMRTSGWTIGIATNGEADNQVAKIRNTGLSQLVDGWVVSSEIGIRKPGLGIFQALAAQVQHPLNGWMIGDSLEHDVRGGTNAGLKTAWITNGTESRKSHDPTPTLIAPNVAVAVDRILVQ</sequence>
<protein>
    <submittedName>
        <fullName evidence="5">Putative HAD-hydrolase</fullName>
    </submittedName>
</protein>
<keyword evidence="4" id="KW-0460">Magnesium</keyword>
<comment type="cofactor">
    <cofactor evidence="1">
        <name>Mg(2+)</name>
        <dbReference type="ChEBI" id="CHEBI:18420"/>
    </cofactor>
</comment>
<dbReference type="KEGG" id="dtm:BJL86_2907"/>
<dbReference type="PANTHER" id="PTHR46470">
    <property type="entry name" value="N-ACYLNEURAMINATE-9-PHOSPHATASE"/>
    <property type="match status" value="1"/>
</dbReference>
<evidence type="ECO:0000256" key="2">
    <source>
        <dbReference type="ARBA" id="ARBA00022723"/>
    </source>
</evidence>
<evidence type="ECO:0000256" key="1">
    <source>
        <dbReference type="ARBA" id="ARBA00001946"/>
    </source>
</evidence>
<proteinExistence type="predicted"/>
<dbReference type="NCBIfam" id="TIGR01549">
    <property type="entry name" value="HAD-SF-IA-v1"/>
    <property type="match status" value="1"/>
</dbReference>
<dbReference type="EMBL" id="CP015961">
    <property type="protein sequence ID" value="ANI93667.1"/>
    <property type="molecule type" value="Genomic_DNA"/>
</dbReference>
<evidence type="ECO:0000256" key="4">
    <source>
        <dbReference type="ARBA" id="ARBA00022842"/>
    </source>
</evidence>
<dbReference type="OrthoDB" id="9810501at2"/>
<dbReference type="InterPro" id="IPR023198">
    <property type="entry name" value="PGP-like_dom2"/>
</dbReference>
<dbReference type="InterPro" id="IPR051400">
    <property type="entry name" value="HAD-like_hydrolase"/>
</dbReference>
<dbReference type="InterPro" id="IPR006439">
    <property type="entry name" value="HAD-SF_hydro_IA"/>
</dbReference>
<dbReference type="Pfam" id="PF13419">
    <property type="entry name" value="HAD_2"/>
    <property type="match status" value="1"/>
</dbReference>
<evidence type="ECO:0000313" key="5">
    <source>
        <dbReference type="EMBL" id="ANI93667.1"/>
    </source>
</evidence>
<dbReference type="PRINTS" id="PR00413">
    <property type="entry name" value="HADHALOGNASE"/>
</dbReference>
<dbReference type="SFLD" id="SFLDS00003">
    <property type="entry name" value="Haloacid_Dehalogenase"/>
    <property type="match status" value="1"/>
</dbReference>
<dbReference type="RefSeq" id="WP_067474141.1">
    <property type="nucleotide sequence ID" value="NZ_CP015961.1"/>
</dbReference>
<dbReference type="PANTHER" id="PTHR46470:SF2">
    <property type="entry name" value="GLYCERALDEHYDE 3-PHOSPHATE PHOSPHATASE"/>
    <property type="match status" value="1"/>
</dbReference>
<dbReference type="GO" id="GO:0016791">
    <property type="term" value="F:phosphatase activity"/>
    <property type="evidence" value="ECO:0007669"/>
    <property type="project" value="TreeGrafter"/>
</dbReference>
<accession>A0A173LQK5</accession>
<keyword evidence="6" id="KW-1185">Reference proteome</keyword>
<dbReference type="AlphaFoldDB" id="A0A173LQK5"/>